<evidence type="ECO:0000313" key="6">
    <source>
        <dbReference type="Proteomes" id="UP001530293"/>
    </source>
</evidence>
<sequence length="489" mass="54514">MIRLGYASFVVVVVVFSSEIFDIGGGGIICNVSSGKSDTTICRALLGRVLGQCTDINSTAGSNVCQEPIIGATQQLIIGIFFVLLTTAVSIKLLIQTRKIEVDGPIPPTRTVSQTTNNYDINDKNDLAGKVIFITGAKLTKQLYELGANIVLGCRSKEKAVEAMRRIIGDDYTDDDNGDVSNTTDVKIVTARSGSYGRRNYGRLLFVPLDLTSLASIHKAIRAFDQLNMPVHALINNAGVMRNRRDVSEDGFEMTMAANHLGHFLLTHLLLPKLRLTAEKAGLPSSVITVSSSLHHNATRPCSSSSPYSITKWWNNFRWLTSWRMSEPGIDLGDLNCEKKKYSLFGQYSQSKLANVMFSLELNRRESKLRLVPHGEMRLTNKTYPQVVSYCLHPGLVRTDFIRDMPWYLYYPHKIDYLVTGMLQKSPRSGAWTTVHCATLDTTKDCNSRNDCYFVNSELQPVADCALNKEDAVRLWELSSDLVLKPRIE</sequence>
<feature type="signal peptide" evidence="4">
    <location>
        <begin position="1"/>
        <end position="17"/>
    </location>
</feature>
<dbReference type="Gene3D" id="3.40.50.720">
    <property type="entry name" value="NAD(P)-binding Rossmann-like Domain"/>
    <property type="match status" value="1"/>
</dbReference>
<evidence type="ECO:0000313" key="5">
    <source>
        <dbReference type="EMBL" id="KAL3758641.1"/>
    </source>
</evidence>
<feature type="chain" id="PRO_5044763838" evidence="4">
    <location>
        <begin position="18"/>
        <end position="489"/>
    </location>
</feature>
<dbReference type="Proteomes" id="UP001530293">
    <property type="component" value="Unassembled WGS sequence"/>
</dbReference>
<keyword evidence="3" id="KW-0472">Membrane</keyword>
<dbReference type="EMBL" id="JALLBG020000227">
    <property type="protein sequence ID" value="KAL3758641.1"/>
    <property type="molecule type" value="Genomic_DNA"/>
</dbReference>
<reference evidence="5 6" key="1">
    <citation type="submission" date="2024-10" db="EMBL/GenBank/DDBJ databases">
        <title>Updated reference genomes for cyclostephanoid diatoms.</title>
        <authorList>
            <person name="Roberts W.R."/>
            <person name="Alverson A.J."/>
        </authorList>
    </citation>
    <scope>NUCLEOTIDE SEQUENCE [LARGE SCALE GENOMIC DNA]</scope>
    <source>
        <strain evidence="5 6">AJA232-27</strain>
    </source>
</reference>
<name>A0ABD3M3R4_9STRA</name>
<keyword evidence="3" id="KW-0812">Transmembrane</keyword>
<dbReference type="InterPro" id="IPR002347">
    <property type="entry name" value="SDR_fam"/>
</dbReference>
<evidence type="ECO:0000256" key="4">
    <source>
        <dbReference type="SAM" id="SignalP"/>
    </source>
</evidence>
<dbReference type="PANTHER" id="PTHR24320:SF148">
    <property type="entry name" value="NAD(P)-BINDING ROSSMANN-FOLD SUPERFAMILY PROTEIN"/>
    <property type="match status" value="1"/>
</dbReference>
<comment type="similarity">
    <text evidence="1">Belongs to the short-chain dehydrogenases/reductases (SDR) family.</text>
</comment>
<evidence type="ECO:0000256" key="3">
    <source>
        <dbReference type="SAM" id="Phobius"/>
    </source>
</evidence>
<dbReference type="InterPro" id="IPR036291">
    <property type="entry name" value="NAD(P)-bd_dom_sf"/>
</dbReference>
<organism evidence="5 6">
    <name type="scientific">Discostella pseudostelligera</name>
    <dbReference type="NCBI Taxonomy" id="259834"/>
    <lineage>
        <taxon>Eukaryota</taxon>
        <taxon>Sar</taxon>
        <taxon>Stramenopiles</taxon>
        <taxon>Ochrophyta</taxon>
        <taxon>Bacillariophyta</taxon>
        <taxon>Coscinodiscophyceae</taxon>
        <taxon>Thalassiosirophycidae</taxon>
        <taxon>Stephanodiscales</taxon>
        <taxon>Stephanodiscaceae</taxon>
        <taxon>Discostella</taxon>
    </lineage>
</organism>
<keyword evidence="2" id="KW-0560">Oxidoreductase</keyword>
<dbReference type="SUPFAM" id="SSF51735">
    <property type="entry name" value="NAD(P)-binding Rossmann-fold domains"/>
    <property type="match status" value="1"/>
</dbReference>
<evidence type="ECO:0000256" key="1">
    <source>
        <dbReference type="ARBA" id="ARBA00006484"/>
    </source>
</evidence>
<gene>
    <name evidence="5" type="ORF">ACHAWU_005227</name>
</gene>
<dbReference type="GO" id="GO:0016491">
    <property type="term" value="F:oxidoreductase activity"/>
    <property type="evidence" value="ECO:0007669"/>
    <property type="project" value="UniProtKB-KW"/>
</dbReference>
<dbReference type="PANTHER" id="PTHR24320">
    <property type="entry name" value="RETINOL DEHYDROGENASE"/>
    <property type="match status" value="1"/>
</dbReference>
<accession>A0ABD3M3R4</accession>
<evidence type="ECO:0000256" key="2">
    <source>
        <dbReference type="ARBA" id="ARBA00023002"/>
    </source>
</evidence>
<feature type="transmembrane region" description="Helical" evidence="3">
    <location>
        <begin position="76"/>
        <end position="95"/>
    </location>
</feature>
<protein>
    <submittedName>
        <fullName evidence="5">Uncharacterized protein</fullName>
    </submittedName>
</protein>
<feature type="transmembrane region" description="Helical" evidence="3">
    <location>
        <begin position="6"/>
        <end position="30"/>
    </location>
</feature>
<keyword evidence="4" id="KW-0732">Signal</keyword>
<keyword evidence="6" id="KW-1185">Reference proteome</keyword>
<keyword evidence="3" id="KW-1133">Transmembrane helix</keyword>
<proteinExistence type="inferred from homology"/>
<dbReference type="Pfam" id="PF00106">
    <property type="entry name" value="adh_short"/>
    <property type="match status" value="1"/>
</dbReference>
<comment type="caution">
    <text evidence="5">The sequence shown here is derived from an EMBL/GenBank/DDBJ whole genome shotgun (WGS) entry which is preliminary data.</text>
</comment>
<dbReference type="AlphaFoldDB" id="A0ABD3M3R4"/>